<dbReference type="EMBL" id="CM043807">
    <property type="protein sequence ID" value="KAI4802895.1"/>
    <property type="molecule type" value="Genomic_DNA"/>
</dbReference>
<organism evidence="1 2">
    <name type="scientific">Chaenocephalus aceratus</name>
    <name type="common">Blackfin icefish</name>
    <name type="synonym">Chaenichthys aceratus</name>
    <dbReference type="NCBI Taxonomy" id="36190"/>
    <lineage>
        <taxon>Eukaryota</taxon>
        <taxon>Metazoa</taxon>
        <taxon>Chordata</taxon>
        <taxon>Craniata</taxon>
        <taxon>Vertebrata</taxon>
        <taxon>Euteleostomi</taxon>
        <taxon>Actinopterygii</taxon>
        <taxon>Neopterygii</taxon>
        <taxon>Teleostei</taxon>
        <taxon>Neoteleostei</taxon>
        <taxon>Acanthomorphata</taxon>
        <taxon>Eupercaria</taxon>
        <taxon>Perciformes</taxon>
        <taxon>Notothenioidei</taxon>
        <taxon>Channichthyidae</taxon>
        <taxon>Chaenocephalus</taxon>
    </lineage>
</organism>
<sequence>MEAQGGGQATRADDTQSELASINSLLRGIAADVSSVKMGLEVLQSTVEKLGGRMSEAEARISNLEDVSNSRGASIDATAAQGVKKLQDKVTYLEDAGRRNNVRITGIPENAEKQDLHGFVLSIFAEKLDLEVDMGFELERAHRVGPKKDDGPSRHILVRLLRFSAREAVLRAAHDKRIVEWQGNRIAFFQDLCPEVLQQRRKFDMVKKQFQERKIPYSMLYPETLKTTVNNRSHIFTSPDAAAGFLGTLD</sequence>
<gene>
    <name evidence="1" type="ORF">KUCAC02_006463</name>
</gene>
<name>A0ACB9VRS6_CHAAC</name>
<evidence type="ECO:0000313" key="2">
    <source>
        <dbReference type="Proteomes" id="UP001057452"/>
    </source>
</evidence>
<reference evidence="1" key="1">
    <citation type="submission" date="2022-05" db="EMBL/GenBank/DDBJ databases">
        <title>Chromosome-level genome of Chaenocephalus aceratus.</title>
        <authorList>
            <person name="Park H."/>
        </authorList>
    </citation>
    <scope>NUCLEOTIDE SEQUENCE</scope>
    <source>
        <strain evidence="1">KU_202001</strain>
    </source>
</reference>
<proteinExistence type="predicted"/>
<keyword evidence="2" id="KW-1185">Reference proteome</keyword>
<evidence type="ECO:0000313" key="1">
    <source>
        <dbReference type="EMBL" id="KAI4802895.1"/>
    </source>
</evidence>
<comment type="caution">
    <text evidence="1">The sequence shown here is derived from an EMBL/GenBank/DDBJ whole genome shotgun (WGS) entry which is preliminary data.</text>
</comment>
<dbReference type="Proteomes" id="UP001057452">
    <property type="component" value="Chromosome 23"/>
</dbReference>
<protein>
    <submittedName>
        <fullName evidence="1">Uncharacterized protein</fullName>
    </submittedName>
</protein>
<accession>A0ACB9VRS6</accession>